<dbReference type="STRING" id="1328759.A0A5C2SJS6"/>
<feature type="compositionally biased region" description="Polar residues" evidence="1">
    <location>
        <begin position="179"/>
        <end position="195"/>
    </location>
</feature>
<evidence type="ECO:0000256" key="1">
    <source>
        <dbReference type="SAM" id="MobiDB-lite"/>
    </source>
</evidence>
<reference evidence="2" key="1">
    <citation type="journal article" date="2018" name="Genome Biol. Evol.">
        <title>Genomics and development of Lentinus tigrinus, a white-rot wood-decaying mushroom with dimorphic fruiting bodies.</title>
        <authorList>
            <person name="Wu B."/>
            <person name="Xu Z."/>
            <person name="Knudson A."/>
            <person name="Carlson A."/>
            <person name="Chen N."/>
            <person name="Kovaka S."/>
            <person name="LaButti K."/>
            <person name="Lipzen A."/>
            <person name="Pennachio C."/>
            <person name="Riley R."/>
            <person name="Schakwitz W."/>
            <person name="Umezawa K."/>
            <person name="Ohm R.A."/>
            <person name="Grigoriev I.V."/>
            <person name="Nagy L.G."/>
            <person name="Gibbons J."/>
            <person name="Hibbett D."/>
        </authorList>
    </citation>
    <scope>NUCLEOTIDE SEQUENCE [LARGE SCALE GENOMIC DNA]</scope>
    <source>
        <strain evidence="2">ALCF2SS1-6</strain>
    </source>
</reference>
<evidence type="ECO:0000313" key="3">
    <source>
        <dbReference type="Proteomes" id="UP000313359"/>
    </source>
</evidence>
<dbReference type="Proteomes" id="UP000313359">
    <property type="component" value="Unassembled WGS sequence"/>
</dbReference>
<sequence>MDVGGVEHPQALTPSVPAEEQKRKWMKNKAKRRKPSGLYAQHAGTREQVSQLAMLTSITSGTFEDVKFYTFSRRTRAGTIDSPLPLYGNSALIRKASSHFNFVFAQGFAECGIVDLDAAYPQNRPSSIDMDDYSYASDSDLDDEPEDSHVKLATSFAELSLEVPVGPSGGRHEEPITEGDSSTANGKSENQSVSGTGVVRPARPGRVVFLDDVAYRTWKAFIFYAYFDQIAFAPLKSQEQLAPERAAPFDPPPCSPKSMYRLAEKYGIEALKAKAAEDIKKKLSTENILTELFSSFTLTHQEIEKMELEFLHKHIGDANLLSRLPKWFQYLANGELPDGAANVFATLVNKLVMDVGKLKRP</sequence>
<keyword evidence="3" id="KW-1185">Reference proteome</keyword>
<dbReference type="Gene3D" id="3.30.710.10">
    <property type="entry name" value="Potassium Channel Kv1.1, Chain A"/>
    <property type="match status" value="1"/>
</dbReference>
<organism evidence="2 3">
    <name type="scientific">Lentinus tigrinus ALCF2SS1-6</name>
    <dbReference type="NCBI Taxonomy" id="1328759"/>
    <lineage>
        <taxon>Eukaryota</taxon>
        <taxon>Fungi</taxon>
        <taxon>Dikarya</taxon>
        <taxon>Basidiomycota</taxon>
        <taxon>Agaricomycotina</taxon>
        <taxon>Agaricomycetes</taxon>
        <taxon>Polyporales</taxon>
        <taxon>Polyporaceae</taxon>
        <taxon>Lentinus</taxon>
    </lineage>
</organism>
<gene>
    <name evidence="2" type="ORF">L227DRAFT_572310</name>
</gene>
<proteinExistence type="predicted"/>
<dbReference type="EMBL" id="ML122255">
    <property type="protein sequence ID" value="RPD63870.1"/>
    <property type="molecule type" value="Genomic_DNA"/>
</dbReference>
<feature type="region of interest" description="Disordered" evidence="1">
    <location>
        <begin position="1"/>
        <end position="39"/>
    </location>
</feature>
<accession>A0A5C2SJS6</accession>
<dbReference type="AlphaFoldDB" id="A0A5C2SJS6"/>
<feature type="compositionally biased region" description="Basic residues" evidence="1">
    <location>
        <begin position="24"/>
        <end position="35"/>
    </location>
</feature>
<dbReference type="InterPro" id="IPR011333">
    <property type="entry name" value="SKP1/BTB/POZ_sf"/>
</dbReference>
<name>A0A5C2SJS6_9APHY</name>
<evidence type="ECO:0000313" key="2">
    <source>
        <dbReference type="EMBL" id="RPD63870.1"/>
    </source>
</evidence>
<protein>
    <recommendedName>
        <fullName evidence="4">BTB domain-containing protein</fullName>
    </recommendedName>
</protein>
<feature type="region of interest" description="Disordered" evidence="1">
    <location>
        <begin position="163"/>
        <end position="198"/>
    </location>
</feature>
<evidence type="ECO:0008006" key="4">
    <source>
        <dbReference type="Google" id="ProtNLM"/>
    </source>
</evidence>
<dbReference type="OrthoDB" id="6359816at2759"/>